<reference evidence="1 2" key="1">
    <citation type="journal article" date="2024" name="J Genomics">
        <title>Draft genome sequencing and assembly of Favolaschia claudopus CIRM-BRFM 2984 isolated from oak limbs.</title>
        <authorList>
            <person name="Navarro D."/>
            <person name="Drula E."/>
            <person name="Chaduli D."/>
            <person name="Cazenave R."/>
            <person name="Ahrendt S."/>
            <person name="Wang J."/>
            <person name="Lipzen A."/>
            <person name="Daum C."/>
            <person name="Barry K."/>
            <person name="Grigoriev I.V."/>
            <person name="Favel A."/>
            <person name="Rosso M.N."/>
            <person name="Martin F."/>
        </authorList>
    </citation>
    <scope>NUCLEOTIDE SEQUENCE [LARGE SCALE GENOMIC DNA]</scope>
    <source>
        <strain evidence="1 2">CIRM-BRFM 2984</strain>
    </source>
</reference>
<name>A0AAV9Z8B0_9AGAR</name>
<evidence type="ECO:0000313" key="1">
    <source>
        <dbReference type="EMBL" id="KAK6974323.1"/>
    </source>
</evidence>
<comment type="caution">
    <text evidence="1">The sequence shown here is derived from an EMBL/GenBank/DDBJ whole genome shotgun (WGS) entry which is preliminary data.</text>
</comment>
<dbReference type="Proteomes" id="UP001362999">
    <property type="component" value="Unassembled WGS sequence"/>
</dbReference>
<evidence type="ECO:0000313" key="2">
    <source>
        <dbReference type="Proteomes" id="UP001362999"/>
    </source>
</evidence>
<keyword evidence="2" id="KW-1185">Reference proteome</keyword>
<proteinExistence type="predicted"/>
<sequence>MESITRLGPHEHLASHRGSEIDRLPNEILSPIFMLAVGQPQHWHDGSDPSLTTSPTTLSHICRRWRQVSLGTGSLWTQIVLTYPTSNEQLTRALTWLSRSTTYPLDILLDFRDPDWDWEEETHGFSWCHMEAVLVLLLPTAPRWRTLELFTDTWAPMCAFLLHTGKIGRCLEKLEKLHLARCNEYFALKGEVFKPAALGKHLPLFGGAEAVVPRLREVTLTGVHVEWSAGHWQPLSGLVKLELKYQAADVMPSVAQFRQILLESPNLEVLAIVGGGPQFPTGNEGSLIAGRGSIKLVRLMTFTFGFVDAHSAVQLLELFDFPALRELNLEDVSATLQHQPPEDASALLYWLSNPSYTASTISIADTDDKDGNDTNFHFPLSFPSTSIASSSSPFIPLGQVHTLSLHSIHASRPSLKRLYAACPSLSSLRLSDVCDEALALLQESPQSSAIQNLLPVLVTLVVRGANKELFGRVVSSPAREATLKETRFDQ</sequence>
<protein>
    <submittedName>
        <fullName evidence="1">F-box domain-containing protein</fullName>
    </submittedName>
</protein>
<dbReference type="AlphaFoldDB" id="A0AAV9Z8B0"/>
<organism evidence="1 2">
    <name type="scientific">Favolaschia claudopus</name>
    <dbReference type="NCBI Taxonomy" id="2862362"/>
    <lineage>
        <taxon>Eukaryota</taxon>
        <taxon>Fungi</taxon>
        <taxon>Dikarya</taxon>
        <taxon>Basidiomycota</taxon>
        <taxon>Agaricomycotina</taxon>
        <taxon>Agaricomycetes</taxon>
        <taxon>Agaricomycetidae</taxon>
        <taxon>Agaricales</taxon>
        <taxon>Marasmiineae</taxon>
        <taxon>Mycenaceae</taxon>
        <taxon>Favolaschia</taxon>
    </lineage>
</organism>
<dbReference type="Gene3D" id="1.20.1280.50">
    <property type="match status" value="1"/>
</dbReference>
<gene>
    <name evidence="1" type="ORF">R3P38DRAFT_3482621</name>
</gene>
<dbReference type="EMBL" id="JAWWNJ010000185">
    <property type="protein sequence ID" value="KAK6974323.1"/>
    <property type="molecule type" value="Genomic_DNA"/>
</dbReference>
<accession>A0AAV9Z8B0</accession>